<dbReference type="GO" id="GO:0016787">
    <property type="term" value="F:hydrolase activity"/>
    <property type="evidence" value="ECO:0007669"/>
    <property type="project" value="UniProtKB-KW"/>
</dbReference>
<dbReference type="SUPFAM" id="SSF56529">
    <property type="entry name" value="FAH"/>
    <property type="match status" value="1"/>
</dbReference>
<evidence type="ECO:0000313" key="6">
    <source>
        <dbReference type="EMBL" id="PVY60222.1"/>
    </source>
</evidence>
<evidence type="ECO:0000259" key="5">
    <source>
        <dbReference type="Pfam" id="PF01557"/>
    </source>
</evidence>
<comment type="similarity">
    <text evidence="2">Belongs to the FAH family.</text>
</comment>
<dbReference type="FunFam" id="3.90.850.10:FF:000002">
    <property type="entry name" value="2-hydroxyhepta-2,4-diene-1,7-dioate isomerase"/>
    <property type="match status" value="1"/>
</dbReference>
<evidence type="ECO:0000256" key="4">
    <source>
        <dbReference type="ARBA" id="ARBA00022801"/>
    </source>
</evidence>
<dbReference type="GO" id="GO:0046872">
    <property type="term" value="F:metal ion binding"/>
    <property type="evidence" value="ECO:0007669"/>
    <property type="project" value="UniProtKB-KW"/>
</dbReference>
<keyword evidence="4" id="KW-0378">Hydrolase</keyword>
<dbReference type="PANTHER" id="PTHR42796:SF4">
    <property type="entry name" value="FUMARYLACETOACETATE HYDROLASE DOMAIN-CONTAINING PROTEIN 2A"/>
    <property type="match status" value="1"/>
</dbReference>
<feature type="domain" description="Fumarylacetoacetase-like C-terminal" evidence="5">
    <location>
        <begin position="97"/>
        <end position="307"/>
    </location>
</feature>
<proteinExistence type="inferred from homology"/>
<keyword evidence="7" id="KW-1185">Reference proteome</keyword>
<comment type="cofactor">
    <cofactor evidence="1">
        <name>Mg(2+)</name>
        <dbReference type="ChEBI" id="CHEBI:18420"/>
    </cofactor>
</comment>
<dbReference type="Gene3D" id="3.90.850.10">
    <property type="entry name" value="Fumarylacetoacetase-like, C-terminal domain"/>
    <property type="match status" value="1"/>
</dbReference>
<dbReference type="InterPro" id="IPR011234">
    <property type="entry name" value="Fumarylacetoacetase-like_C"/>
</dbReference>
<organism evidence="6 7">
    <name type="scientific">Pusillimonas noertemannii</name>
    <dbReference type="NCBI Taxonomy" id="305977"/>
    <lineage>
        <taxon>Bacteria</taxon>
        <taxon>Pseudomonadati</taxon>
        <taxon>Pseudomonadota</taxon>
        <taxon>Betaproteobacteria</taxon>
        <taxon>Burkholderiales</taxon>
        <taxon>Alcaligenaceae</taxon>
        <taxon>Pusillimonas</taxon>
    </lineage>
</organism>
<accession>A0A2U1CH41</accession>
<keyword evidence="3" id="KW-0479">Metal-binding</keyword>
<dbReference type="Pfam" id="PF01557">
    <property type="entry name" value="FAA_hydrolase"/>
    <property type="match status" value="1"/>
</dbReference>
<dbReference type="OrthoDB" id="9805307at2"/>
<dbReference type="GO" id="GO:0019752">
    <property type="term" value="P:carboxylic acid metabolic process"/>
    <property type="evidence" value="ECO:0007669"/>
    <property type="project" value="UniProtKB-ARBA"/>
</dbReference>
<dbReference type="GO" id="GO:0016853">
    <property type="term" value="F:isomerase activity"/>
    <property type="evidence" value="ECO:0007669"/>
    <property type="project" value="UniProtKB-ARBA"/>
</dbReference>
<dbReference type="EMBL" id="QEKO01000011">
    <property type="protein sequence ID" value="PVY60222.1"/>
    <property type="molecule type" value="Genomic_DNA"/>
</dbReference>
<dbReference type="PANTHER" id="PTHR42796">
    <property type="entry name" value="FUMARYLACETOACETATE HYDROLASE DOMAIN-CONTAINING PROTEIN 2A-RELATED"/>
    <property type="match status" value="1"/>
</dbReference>
<name>A0A2U1CH41_9BURK</name>
<dbReference type="Proteomes" id="UP000246145">
    <property type="component" value="Unassembled WGS sequence"/>
</dbReference>
<evidence type="ECO:0000256" key="1">
    <source>
        <dbReference type="ARBA" id="ARBA00001946"/>
    </source>
</evidence>
<reference evidence="6 7" key="1">
    <citation type="submission" date="2018-04" db="EMBL/GenBank/DDBJ databases">
        <title>Genomic Encyclopedia of Type Strains, Phase IV (KMG-IV): sequencing the most valuable type-strain genomes for metagenomic binning, comparative biology and taxonomic classification.</title>
        <authorList>
            <person name="Goeker M."/>
        </authorList>
    </citation>
    <scope>NUCLEOTIDE SEQUENCE [LARGE SCALE GENOMIC DNA]</scope>
    <source>
        <strain evidence="6 7">DSM 10065</strain>
    </source>
</reference>
<comment type="caution">
    <text evidence="6">The sequence shown here is derived from an EMBL/GenBank/DDBJ whole genome shotgun (WGS) entry which is preliminary data.</text>
</comment>
<dbReference type="InterPro" id="IPR036663">
    <property type="entry name" value="Fumarylacetoacetase_C_sf"/>
</dbReference>
<evidence type="ECO:0000256" key="2">
    <source>
        <dbReference type="ARBA" id="ARBA00010211"/>
    </source>
</evidence>
<evidence type="ECO:0000256" key="3">
    <source>
        <dbReference type="ARBA" id="ARBA00022723"/>
    </source>
</evidence>
<evidence type="ECO:0000313" key="7">
    <source>
        <dbReference type="Proteomes" id="UP000246145"/>
    </source>
</evidence>
<dbReference type="AlphaFoldDB" id="A0A2U1CH41"/>
<sequence length="312" mass="33977">MGGIGFGTYEAATGLKPAVVLNEKLYDLEQAVEAGVPAVKQEWLAPEGVRAMICNWQEAQAWLKEAEPVIQRKVAEGALSPVSGSARVAPPYVPQRIFCAASNYAEHANEMGTELAAKAQSKPYMFLKLSNTVIGDGDTIQMPPETQMLDWEVELAAVIGKRGRRISVDDALDHVAGYTVINDISARDLNVRSDYPFKHDWFQGKCHDTFAPIGPWIVPAWQIPDPQAVSLRLDVNGEPMQQDTTANMIWTVREQIAYLSTIVTLEPGDIVATGTPTGVGMGRGIYLKSGDRLITSIEGIGRLSNDVKAEVL</sequence>
<dbReference type="InterPro" id="IPR051121">
    <property type="entry name" value="FAH"/>
</dbReference>
<gene>
    <name evidence="6" type="ORF">C7440_3821</name>
</gene>
<protein>
    <submittedName>
        <fullName evidence="6">2-keto-4-pentenoate hydratase/2-oxohepta-3-ene-1,7-dioic acid hydratase in catechol pathway</fullName>
    </submittedName>
</protein>
<dbReference type="RefSeq" id="WP_116519576.1">
    <property type="nucleotide sequence ID" value="NZ_PDUX01000008.1"/>
</dbReference>